<accession>A0A3B4EHT7</accession>
<dbReference type="Pfam" id="PF01582">
    <property type="entry name" value="TIR"/>
    <property type="match status" value="1"/>
</dbReference>
<evidence type="ECO:0000256" key="22">
    <source>
        <dbReference type="SAM" id="Phobius"/>
    </source>
</evidence>
<dbReference type="PROSITE" id="PS51450">
    <property type="entry name" value="LRR"/>
    <property type="match status" value="2"/>
</dbReference>
<keyword evidence="8 22" id="KW-0812">Transmembrane</keyword>
<dbReference type="AlphaFoldDB" id="A0A3B4EHT7"/>
<keyword evidence="14 22" id="KW-1133">Transmembrane helix</keyword>
<evidence type="ECO:0000256" key="4">
    <source>
        <dbReference type="ARBA" id="ARBA00009634"/>
    </source>
</evidence>
<dbReference type="InterPro" id="IPR032675">
    <property type="entry name" value="LRR_dom_sf"/>
</dbReference>
<evidence type="ECO:0000313" key="25">
    <source>
        <dbReference type="Proteomes" id="UP001501920"/>
    </source>
</evidence>
<dbReference type="Ensembl" id="ENSPNAT00000029966.2">
    <property type="protein sequence ID" value="ENSPNAP00000036057.2"/>
    <property type="gene ID" value="ENSPNAG00000007144.2"/>
</dbReference>
<dbReference type="InterPro" id="IPR003591">
    <property type="entry name" value="Leu-rich_rpt_typical-subtyp"/>
</dbReference>
<dbReference type="GO" id="GO:0005886">
    <property type="term" value="C:plasma membrane"/>
    <property type="evidence" value="ECO:0007669"/>
    <property type="project" value="UniProtKB-SubCell"/>
</dbReference>
<dbReference type="Pfam" id="PF13855">
    <property type="entry name" value="LRR_8"/>
    <property type="match status" value="2"/>
</dbReference>
<dbReference type="InterPro" id="IPR000157">
    <property type="entry name" value="TIR_dom"/>
</dbReference>
<evidence type="ECO:0000256" key="20">
    <source>
        <dbReference type="ARBA" id="ARBA00040109"/>
    </source>
</evidence>
<dbReference type="GO" id="GO:0001726">
    <property type="term" value="C:ruffle"/>
    <property type="evidence" value="ECO:0007669"/>
    <property type="project" value="UniProtKB-SubCell"/>
</dbReference>
<feature type="transmembrane region" description="Helical" evidence="22">
    <location>
        <begin position="609"/>
        <end position="627"/>
    </location>
</feature>
<keyword evidence="9" id="KW-0732">Signal</keyword>
<dbReference type="Proteomes" id="UP001501920">
    <property type="component" value="Chromosome 5"/>
</dbReference>
<evidence type="ECO:0000256" key="15">
    <source>
        <dbReference type="ARBA" id="ARBA00023136"/>
    </source>
</evidence>
<dbReference type="Gene3D" id="3.40.50.10140">
    <property type="entry name" value="Toll/interleukin-1 receptor homology (TIR) domain"/>
    <property type="match status" value="2"/>
</dbReference>
<proteinExistence type="inferred from homology"/>
<evidence type="ECO:0000256" key="16">
    <source>
        <dbReference type="ARBA" id="ARBA00023170"/>
    </source>
</evidence>
<reference evidence="24 25" key="1">
    <citation type="submission" date="2020-10" db="EMBL/GenBank/DDBJ databases">
        <title>Pygocentrus nattereri (red-bellied piranha) genome, fPygNat1, primary haplotype.</title>
        <authorList>
            <person name="Myers G."/>
            <person name="Meyer A."/>
            <person name="Karagic N."/>
            <person name="Pippel M."/>
            <person name="Winkler S."/>
            <person name="Tracey A."/>
            <person name="Wood J."/>
            <person name="Formenti G."/>
            <person name="Howe K."/>
            <person name="Fedrigo O."/>
            <person name="Jarvis E.D."/>
        </authorList>
    </citation>
    <scope>NUCLEOTIDE SEQUENCE [LARGE SCALE GENOMIC DNA]</scope>
</reference>
<comment type="subcellular location">
    <subcellularLocation>
        <location evidence="1">Cell membrane</location>
        <topology evidence="1">Single-pass type I membrane protein</topology>
    </subcellularLocation>
    <subcellularLocation>
        <location evidence="3">Cell projection</location>
        <location evidence="3">Ruffle</location>
    </subcellularLocation>
    <subcellularLocation>
        <location evidence="2">Early endosome</location>
    </subcellularLocation>
</comment>
<organism evidence="24 25">
    <name type="scientific">Pygocentrus nattereri</name>
    <name type="common">Red-bellied piranha</name>
    <dbReference type="NCBI Taxonomy" id="42514"/>
    <lineage>
        <taxon>Eukaryota</taxon>
        <taxon>Metazoa</taxon>
        <taxon>Chordata</taxon>
        <taxon>Craniata</taxon>
        <taxon>Vertebrata</taxon>
        <taxon>Euteleostomi</taxon>
        <taxon>Actinopterygii</taxon>
        <taxon>Neopterygii</taxon>
        <taxon>Teleostei</taxon>
        <taxon>Ostariophysi</taxon>
        <taxon>Characiformes</taxon>
        <taxon>Characoidei</taxon>
        <taxon>Pygocentrus</taxon>
    </lineage>
</organism>
<evidence type="ECO:0000256" key="7">
    <source>
        <dbReference type="ARBA" id="ARBA00022614"/>
    </source>
</evidence>
<dbReference type="SMART" id="SM00369">
    <property type="entry name" value="LRR_TYP"/>
    <property type="match status" value="8"/>
</dbReference>
<protein>
    <recommendedName>
        <fullName evidence="20">Toll-like receptor 4</fullName>
    </recommendedName>
</protein>
<comment type="similarity">
    <text evidence="4 21">Belongs to the Toll-like receptor family.</text>
</comment>
<keyword evidence="10" id="KW-0677">Repeat</keyword>
<dbReference type="SMART" id="SM00255">
    <property type="entry name" value="TIR"/>
    <property type="match status" value="1"/>
</dbReference>
<evidence type="ECO:0000256" key="19">
    <source>
        <dbReference type="ARBA" id="ARBA00023273"/>
    </source>
</evidence>
<dbReference type="InterPro" id="IPR001611">
    <property type="entry name" value="Leu-rich_rpt"/>
</dbReference>
<evidence type="ECO:0000259" key="23">
    <source>
        <dbReference type="PROSITE" id="PS50104"/>
    </source>
</evidence>
<keyword evidence="6 21" id="KW-0399">Innate immunity</keyword>
<evidence type="ECO:0000256" key="3">
    <source>
        <dbReference type="ARBA" id="ARBA00004466"/>
    </source>
</evidence>
<keyword evidence="15 22" id="KW-0472">Membrane</keyword>
<dbReference type="GO" id="GO:0001875">
    <property type="term" value="F:lipopolysaccharide immune receptor activity"/>
    <property type="evidence" value="ECO:0007669"/>
    <property type="project" value="TreeGrafter"/>
</dbReference>
<dbReference type="GO" id="GO:0034142">
    <property type="term" value="P:toll-like receptor 4 signaling pathway"/>
    <property type="evidence" value="ECO:0007669"/>
    <property type="project" value="TreeGrafter"/>
</dbReference>
<evidence type="ECO:0000256" key="17">
    <source>
        <dbReference type="ARBA" id="ARBA00023180"/>
    </source>
</evidence>
<keyword evidence="5" id="KW-1003">Cell membrane</keyword>
<evidence type="ECO:0000256" key="10">
    <source>
        <dbReference type="ARBA" id="ARBA00022737"/>
    </source>
</evidence>
<dbReference type="GeneTree" id="ENSGT00940000156323"/>
<keyword evidence="13 21" id="KW-0391">Immunity</keyword>
<keyword evidence="12" id="KW-0832">Ubl conjugation</keyword>
<dbReference type="OMA" id="CKHSAER"/>
<feature type="domain" description="TIR" evidence="23">
    <location>
        <begin position="651"/>
        <end position="776"/>
    </location>
</feature>
<evidence type="ECO:0000256" key="1">
    <source>
        <dbReference type="ARBA" id="ARBA00004251"/>
    </source>
</evidence>
<dbReference type="GO" id="GO:0005769">
    <property type="term" value="C:early endosome"/>
    <property type="evidence" value="ECO:0007669"/>
    <property type="project" value="UniProtKB-SubCell"/>
</dbReference>
<dbReference type="GO" id="GO:0046696">
    <property type="term" value="C:lipopolysaccharide receptor complex"/>
    <property type="evidence" value="ECO:0007669"/>
    <property type="project" value="TreeGrafter"/>
</dbReference>
<sequence>VPYFTFLIQLDGHYTCGGRNLTCIPPSIPSSVEMLDFSFNFLPTLRRTVFPQLYNLKLLDLTRCHIHHITDDAFHNVKNVATLILTGNPVSYIGPDGLNSLRKLQRLVLVDTGLSSLNVQFNNLTGLQELNIGTNNIQSMALPPFMIKFRDFSSLNLHANNISILRVDDTDVLRRMRGNITLILSRNPILYIEPGTFQNLHLRELNIRSAFVSLDAQRDGLKGLGGLNVGKLIIGSYREHHSNTKDINDLDGLCLINFEEVYFFQNKWLDLSSHVFRCMVNATKITLKQGHVRVIEPVPFRRLKELHIDKNRLEEIPQLSNIQSLEKLVVVNNNQVLFRGLRNMPSLRHVDLSRNQMSLGSCCFRYFSDTPNIRHLNLSLNANIMFLAKPFSGLDLLEVLDFHHTEIGVVGQFGLLQNMKNLKYLDLSYTSNTFSSTSSFSGLTSLKVLKIAGNAFQEETLGYLFENLIVLEVLDMSNCGIDRLVWRDFRDLQRLQHLLLSQNRLTALDFLAQANLPSLKQLALDQNSISSIPQNTLQNLPKNLSVFDLSFNPIICLCTQRYLIQWIIKHQKMFPKPHNVLCKTLQTDSKMRAIEFDIESCIHAPIRTLVLSICAVLLFVLASVLVYRFQFYLRYGCVLLRGYRASRQQECSYDAFVIYSSKDESWVMDELVENLENGIPPIHLYEGIMGSRKIIVVISKHFIESSWCRFEFEVAQSWLVTQGNANIIIIILEDVEEEKTKKVFGLHKHLKKNTYLKWSGNPISNMRFWIRLRKAVIS</sequence>
<keyword evidence="19" id="KW-0966">Cell projection</keyword>
<evidence type="ECO:0000256" key="2">
    <source>
        <dbReference type="ARBA" id="ARBA00004412"/>
    </source>
</evidence>
<dbReference type="Gene3D" id="3.80.10.10">
    <property type="entry name" value="Ribonuclease Inhibitor"/>
    <property type="match status" value="1"/>
</dbReference>
<evidence type="ECO:0000256" key="18">
    <source>
        <dbReference type="ARBA" id="ARBA00023198"/>
    </source>
</evidence>
<dbReference type="GO" id="GO:0045087">
    <property type="term" value="P:innate immune response"/>
    <property type="evidence" value="ECO:0007669"/>
    <property type="project" value="UniProtKB-UniRule"/>
</dbReference>
<dbReference type="InterPro" id="IPR035897">
    <property type="entry name" value="Toll_tir_struct_dom_sf"/>
</dbReference>
<evidence type="ECO:0000256" key="5">
    <source>
        <dbReference type="ARBA" id="ARBA00022475"/>
    </source>
</evidence>
<name>A0A3B4EHT7_PYGNA</name>
<keyword evidence="7" id="KW-0433">Leucine-rich repeat</keyword>
<dbReference type="SUPFAM" id="SSF52058">
    <property type="entry name" value="L domain-like"/>
    <property type="match status" value="2"/>
</dbReference>
<dbReference type="PIRSF" id="PIRSF037595">
    <property type="entry name" value="Toll-like_receptor"/>
    <property type="match status" value="1"/>
</dbReference>
<dbReference type="GO" id="GO:0032497">
    <property type="term" value="P:detection of lipopolysaccharide"/>
    <property type="evidence" value="ECO:0007669"/>
    <property type="project" value="TreeGrafter"/>
</dbReference>
<evidence type="ECO:0000256" key="6">
    <source>
        <dbReference type="ARBA" id="ARBA00022588"/>
    </source>
</evidence>
<evidence type="ECO:0000256" key="14">
    <source>
        <dbReference type="ARBA" id="ARBA00022989"/>
    </source>
</evidence>
<evidence type="ECO:0000313" key="24">
    <source>
        <dbReference type="Ensembl" id="ENSPNAP00000036057.2"/>
    </source>
</evidence>
<keyword evidence="18 21" id="KW-0395">Inflammatory response</keyword>
<evidence type="ECO:0000256" key="8">
    <source>
        <dbReference type="ARBA" id="ARBA00022692"/>
    </source>
</evidence>
<dbReference type="GO" id="GO:0004888">
    <property type="term" value="F:transmembrane signaling receptor activity"/>
    <property type="evidence" value="ECO:0007669"/>
    <property type="project" value="InterPro"/>
</dbReference>
<keyword evidence="11" id="KW-0967">Endosome</keyword>
<reference evidence="24" key="3">
    <citation type="submission" date="2025-09" db="UniProtKB">
        <authorList>
            <consortium name="Ensembl"/>
        </authorList>
    </citation>
    <scope>IDENTIFICATION</scope>
</reference>
<dbReference type="PANTHER" id="PTHR24365:SF521">
    <property type="entry name" value="TOLL-LIKE RECEPTOR 4"/>
    <property type="match status" value="1"/>
</dbReference>
<dbReference type="GO" id="GO:0050829">
    <property type="term" value="P:defense response to Gram-negative bacterium"/>
    <property type="evidence" value="ECO:0007669"/>
    <property type="project" value="TreeGrafter"/>
</dbReference>
<dbReference type="GO" id="GO:0001530">
    <property type="term" value="F:lipopolysaccharide binding"/>
    <property type="evidence" value="ECO:0007669"/>
    <property type="project" value="TreeGrafter"/>
</dbReference>
<evidence type="ECO:0000256" key="12">
    <source>
        <dbReference type="ARBA" id="ARBA00022843"/>
    </source>
</evidence>
<evidence type="ECO:0000256" key="9">
    <source>
        <dbReference type="ARBA" id="ARBA00022729"/>
    </source>
</evidence>
<dbReference type="InterPro" id="IPR017241">
    <property type="entry name" value="Toll-like_receptor"/>
</dbReference>
<dbReference type="PANTHER" id="PTHR24365">
    <property type="entry name" value="TOLL-LIKE RECEPTOR"/>
    <property type="match status" value="1"/>
</dbReference>
<evidence type="ECO:0000256" key="21">
    <source>
        <dbReference type="PIRNR" id="PIRNR037595"/>
    </source>
</evidence>
<evidence type="ECO:0000256" key="13">
    <source>
        <dbReference type="ARBA" id="ARBA00022859"/>
    </source>
</evidence>
<keyword evidence="16 21" id="KW-0675">Receptor</keyword>
<dbReference type="PROSITE" id="PS50104">
    <property type="entry name" value="TIR"/>
    <property type="match status" value="1"/>
</dbReference>
<evidence type="ECO:0000256" key="11">
    <source>
        <dbReference type="ARBA" id="ARBA00022753"/>
    </source>
</evidence>
<dbReference type="SMART" id="SM00364">
    <property type="entry name" value="LRR_BAC"/>
    <property type="match status" value="3"/>
</dbReference>
<dbReference type="GO" id="GO:0002755">
    <property type="term" value="P:MyD88-dependent toll-like receptor signaling pathway"/>
    <property type="evidence" value="ECO:0007669"/>
    <property type="project" value="TreeGrafter"/>
</dbReference>
<keyword evidence="17" id="KW-0325">Glycoprotein</keyword>
<reference evidence="24" key="2">
    <citation type="submission" date="2025-08" db="UniProtKB">
        <authorList>
            <consortium name="Ensembl"/>
        </authorList>
    </citation>
    <scope>IDENTIFICATION</scope>
</reference>
<dbReference type="GO" id="GO:0006954">
    <property type="term" value="P:inflammatory response"/>
    <property type="evidence" value="ECO:0007669"/>
    <property type="project" value="UniProtKB-UniRule"/>
</dbReference>
<dbReference type="SUPFAM" id="SSF52200">
    <property type="entry name" value="Toll/Interleukin receptor TIR domain"/>
    <property type="match status" value="1"/>
</dbReference>
<keyword evidence="25" id="KW-1185">Reference proteome</keyword>